<evidence type="ECO:0000259" key="8">
    <source>
        <dbReference type="PROSITE" id="PS50059"/>
    </source>
</evidence>
<dbReference type="Pfam" id="PF22199">
    <property type="entry name" value="FKBP26_IF"/>
    <property type="match status" value="1"/>
</dbReference>
<dbReference type="AlphaFoldDB" id="A0A2R4X1K4"/>
<feature type="region of interest" description="Disordered" evidence="7">
    <location>
        <begin position="282"/>
        <end position="326"/>
    </location>
</feature>
<keyword evidence="5 6" id="KW-0413">Isomerase</keyword>
<keyword evidence="10" id="KW-1185">Reference proteome</keyword>
<evidence type="ECO:0000256" key="7">
    <source>
        <dbReference type="SAM" id="MobiDB-lite"/>
    </source>
</evidence>
<dbReference type="InterPro" id="IPR046357">
    <property type="entry name" value="PPIase_dom_sf"/>
</dbReference>
<dbReference type="Gene3D" id="3.10.50.40">
    <property type="match status" value="1"/>
</dbReference>
<evidence type="ECO:0000313" key="9">
    <source>
        <dbReference type="EMBL" id="AWB27672.1"/>
    </source>
</evidence>
<evidence type="ECO:0000256" key="4">
    <source>
        <dbReference type="ARBA" id="ARBA00023110"/>
    </source>
</evidence>
<gene>
    <name evidence="9" type="ORF">HARCEL1_08090</name>
</gene>
<feature type="compositionally biased region" description="Acidic residues" evidence="7">
    <location>
        <begin position="213"/>
        <end position="222"/>
    </location>
</feature>
<dbReference type="InterPro" id="IPR001179">
    <property type="entry name" value="PPIase_FKBP_dom"/>
</dbReference>
<dbReference type="EMBL" id="CP028858">
    <property type="protein sequence ID" value="AWB27672.1"/>
    <property type="molecule type" value="Genomic_DNA"/>
</dbReference>
<feature type="compositionally biased region" description="Acidic residues" evidence="7">
    <location>
        <begin position="1"/>
        <end position="26"/>
    </location>
</feature>
<dbReference type="KEGG" id="harc:HARCEL1_08090"/>
<feature type="compositionally biased region" description="Acidic residues" evidence="7">
    <location>
        <begin position="305"/>
        <end position="326"/>
    </location>
</feature>
<dbReference type="PANTHER" id="PTHR47861:SF2">
    <property type="entry name" value="LONG-TYPE PEPTIDYL-PROLYL CIS-TRANS ISOMERASE"/>
    <property type="match status" value="1"/>
</dbReference>
<dbReference type="RefSeq" id="WP_108382193.1">
    <property type="nucleotide sequence ID" value="NZ_CP028858.1"/>
</dbReference>
<evidence type="ECO:0000256" key="5">
    <source>
        <dbReference type="ARBA" id="ARBA00023235"/>
    </source>
</evidence>
<sequence>MTDENVAEADDSEPAEDVASDAESEDTAGLGDGDFVEIEYTARTVEDDALVDTTSREVAEEEGVAEDDHDYGPQMIVIGQGHIFPSIEEALRGSEVGDEGTAVAPAEEAFGEYDDEQVRTVSAEKIPEDDRYPGAEVSIDGDQGYLETIVGGRARVDFNHPLAGADIEYDYEISDVVDDREERAERFIETAVGMPLDVEFETATVEEERPVDDPEEHVDDADEIGDEPVTETVETEQETLFIEATPQLAMNQQWMFQKQQIGQQLEDLIGVDRVVLREELGGGPGPMGGMMGGMGGGAGGPQVEVGDDGEAELEIDADDLAEELEE</sequence>
<organism evidence="9 10">
    <name type="scientific">Halococcoides cellulosivorans</name>
    <dbReference type="NCBI Taxonomy" id="1679096"/>
    <lineage>
        <taxon>Archaea</taxon>
        <taxon>Methanobacteriati</taxon>
        <taxon>Methanobacteriota</taxon>
        <taxon>Stenosarchaea group</taxon>
        <taxon>Halobacteria</taxon>
        <taxon>Halobacteriales</taxon>
        <taxon>Haloarculaceae</taxon>
        <taxon>Halococcoides</taxon>
    </lineage>
</organism>
<evidence type="ECO:0000313" key="10">
    <source>
        <dbReference type="Proteomes" id="UP000244727"/>
    </source>
</evidence>
<dbReference type="GeneID" id="36512459"/>
<accession>A0A2R4X1K4</accession>
<dbReference type="PROSITE" id="PS50059">
    <property type="entry name" value="FKBP_PPIASE"/>
    <property type="match status" value="1"/>
</dbReference>
<evidence type="ECO:0000256" key="6">
    <source>
        <dbReference type="PROSITE-ProRule" id="PRU00277"/>
    </source>
</evidence>
<feature type="domain" description="PPIase FKBP-type" evidence="8">
    <location>
        <begin position="33"/>
        <end position="129"/>
    </location>
</feature>
<dbReference type="Pfam" id="PF00254">
    <property type="entry name" value="FKBP_C"/>
    <property type="match status" value="1"/>
</dbReference>
<comment type="catalytic activity">
    <reaction evidence="1 6">
        <text>[protein]-peptidylproline (omega=180) = [protein]-peptidylproline (omega=0)</text>
        <dbReference type="Rhea" id="RHEA:16237"/>
        <dbReference type="Rhea" id="RHEA-COMP:10747"/>
        <dbReference type="Rhea" id="RHEA-COMP:10748"/>
        <dbReference type="ChEBI" id="CHEBI:83833"/>
        <dbReference type="ChEBI" id="CHEBI:83834"/>
        <dbReference type="EC" id="5.2.1.8"/>
    </reaction>
</comment>
<feature type="compositionally biased region" description="Gly residues" evidence="7">
    <location>
        <begin position="282"/>
        <end position="300"/>
    </location>
</feature>
<feature type="region of interest" description="Disordered" evidence="7">
    <location>
        <begin position="203"/>
        <end position="222"/>
    </location>
</feature>
<dbReference type="InterPro" id="IPR054016">
    <property type="entry name" value="FKBP26_IF"/>
</dbReference>
<comment type="similarity">
    <text evidence="2">Belongs to the FKBP-type PPIase family.</text>
</comment>
<proteinExistence type="inferred from homology"/>
<reference evidence="9 10" key="1">
    <citation type="submission" date="2018-04" db="EMBL/GenBank/DDBJ databases">
        <title>Halococcoides cellulosivorans gen. nov., sp. nov., an extremely halophilic cellulose-utilizing haloarchaeon from hypersaline lakes.</title>
        <authorList>
            <person name="Sorokin D.Y."/>
            <person name="Toshchakov S.V."/>
            <person name="Samarov N.I."/>
            <person name="Korzhenkov A."/>
            <person name="Kublanov I.V."/>
        </authorList>
    </citation>
    <scope>NUCLEOTIDE SEQUENCE [LARGE SCALE GENOMIC DNA]</scope>
    <source>
        <strain evidence="9 10">HArcel1</strain>
    </source>
</reference>
<evidence type="ECO:0000256" key="2">
    <source>
        <dbReference type="ARBA" id="ARBA00006577"/>
    </source>
</evidence>
<feature type="region of interest" description="Disordered" evidence="7">
    <location>
        <begin position="1"/>
        <end position="35"/>
    </location>
</feature>
<dbReference type="Proteomes" id="UP000244727">
    <property type="component" value="Chromosome"/>
</dbReference>
<dbReference type="SUPFAM" id="SSF54534">
    <property type="entry name" value="FKBP-like"/>
    <property type="match status" value="1"/>
</dbReference>
<evidence type="ECO:0000256" key="1">
    <source>
        <dbReference type="ARBA" id="ARBA00000971"/>
    </source>
</evidence>
<dbReference type="EC" id="5.2.1.8" evidence="3 6"/>
<evidence type="ECO:0000256" key="3">
    <source>
        <dbReference type="ARBA" id="ARBA00013194"/>
    </source>
</evidence>
<keyword evidence="4 6" id="KW-0697">Rotamase</keyword>
<dbReference type="Gene3D" id="2.40.10.330">
    <property type="match status" value="1"/>
</dbReference>
<name>A0A2R4X1K4_9EURY</name>
<protein>
    <recommendedName>
        <fullName evidence="3 6">peptidylprolyl isomerase</fullName>
        <ecNumber evidence="3 6">5.2.1.8</ecNumber>
    </recommendedName>
</protein>
<dbReference type="PANTHER" id="PTHR47861">
    <property type="entry name" value="FKBP-TYPE PEPTIDYL-PROLYL CIS-TRANS ISOMERASE SLYD"/>
    <property type="match status" value="1"/>
</dbReference>
<dbReference type="GO" id="GO:0003755">
    <property type="term" value="F:peptidyl-prolyl cis-trans isomerase activity"/>
    <property type="evidence" value="ECO:0007669"/>
    <property type="project" value="UniProtKB-KW"/>
</dbReference>
<dbReference type="InterPro" id="IPR048261">
    <property type="entry name" value="SlpA/SlyD-like_ins_sf"/>
</dbReference>